<gene>
    <name evidence="1" type="ORF">GGX14DRAFT_580858</name>
</gene>
<proteinExistence type="predicted"/>
<accession>A0AAD6UP74</accession>
<keyword evidence="2" id="KW-1185">Reference proteome</keyword>
<sequence length="283" mass="32796">MDNTLQELRTYIKASECSSSMHAAIPAYIEKKILNDPGSQFKNRVPPLDIIIYAIKRLLANSPIVVPDLLDFTTTVEFYRKLALQKADDALKIHQSYRADDYSATTLTGDEVERLQGYQMNDSTLREIYIELVLNHCQLVCHLCRYSVLKYLNCHLPDIYHVRTSDPPRTADLESRLCEYFPELYRDARGESSLLFHSDLTQPEREVVRFRGADSFKFLRDSYDWACANQISGQTLESVFQTSEFAIAFPCKIHPPTLRETVELYMETVERMVNELQEMFPQN</sequence>
<dbReference type="AlphaFoldDB" id="A0AAD6UP74"/>
<reference evidence="1" key="1">
    <citation type="submission" date="2023-03" db="EMBL/GenBank/DDBJ databases">
        <title>Massive genome expansion in bonnet fungi (Mycena s.s.) driven by repeated elements and novel gene families across ecological guilds.</title>
        <authorList>
            <consortium name="Lawrence Berkeley National Laboratory"/>
            <person name="Harder C.B."/>
            <person name="Miyauchi S."/>
            <person name="Viragh M."/>
            <person name="Kuo A."/>
            <person name="Thoen E."/>
            <person name="Andreopoulos B."/>
            <person name="Lu D."/>
            <person name="Skrede I."/>
            <person name="Drula E."/>
            <person name="Henrissat B."/>
            <person name="Morin E."/>
            <person name="Kohler A."/>
            <person name="Barry K."/>
            <person name="LaButti K."/>
            <person name="Morin E."/>
            <person name="Salamov A."/>
            <person name="Lipzen A."/>
            <person name="Mereny Z."/>
            <person name="Hegedus B."/>
            <person name="Baldrian P."/>
            <person name="Stursova M."/>
            <person name="Weitz H."/>
            <person name="Taylor A."/>
            <person name="Grigoriev I.V."/>
            <person name="Nagy L.G."/>
            <person name="Martin F."/>
            <person name="Kauserud H."/>
        </authorList>
    </citation>
    <scope>NUCLEOTIDE SEQUENCE</scope>
    <source>
        <strain evidence="1">9144</strain>
    </source>
</reference>
<dbReference type="Proteomes" id="UP001219525">
    <property type="component" value="Unassembled WGS sequence"/>
</dbReference>
<evidence type="ECO:0000313" key="1">
    <source>
        <dbReference type="EMBL" id="KAJ7187717.1"/>
    </source>
</evidence>
<name>A0AAD6UP74_9AGAR</name>
<evidence type="ECO:0000313" key="2">
    <source>
        <dbReference type="Proteomes" id="UP001219525"/>
    </source>
</evidence>
<dbReference type="EMBL" id="JARJCW010000185">
    <property type="protein sequence ID" value="KAJ7187717.1"/>
    <property type="molecule type" value="Genomic_DNA"/>
</dbReference>
<protein>
    <submittedName>
        <fullName evidence="1">Uncharacterized protein</fullName>
    </submittedName>
</protein>
<comment type="caution">
    <text evidence="1">The sequence shown here is derived from an EMBL/GenBank/DDBJ whole genome shotgun (WGS) entry which is preliminary data.</text>
</comment>
<organism evidence="1 2">
    <name type="scientific">Mycena pura</name>
    <dbReference type="NCBI Taxonomy" id="153505"/>
    <lineage>
        <taxon>Eukaryota</taxon>
        <taxon>Fungi</taxon>
        <taxon>Dikarya</taxon>
        <taxon>Basidiomycota</taxon>
        <taxon>Agaricomycotina</taxon>
        <taxon>Agaricomycetes</taxon>
        <taxon>Agaricomycetidae</taxon>
        <taxon>Agaricales</taxon>
        <taxon>Marasmiineae</taxon>
        <taxon>Mycenaceae</taxon>
        <taxon>Mycena</taxon>
    </lineage>
</organism>